<dbReference type="Proteomes" id="UP000018936">
    <property type="component" value="Unassembled WGS sequence"/>
</dbReference>
<accession>V8N393</accession>
<comment type="caution">
    <text evidence="4">The sequence shown here is derived from an EMBL/GenBank/DDBJ whole genome shotgun (WGS) entry which is preliminary data.</text>
</comment>
<organism evidence="4 5">
    <name type="scientific">Ophiophagus hannah</name>
    <name type="common">King cobra</name>
    <name type="synonym">Naja hannah</name>
    <dbReference type="NCBI Taxonomy" id="8665"/>
    <lineage>
        <taxon>Eukaryota</taxon>
        <taxon>Metazoa</taxon>
        <taxon>Chordata</taxon>
        <taxon>Craniata</taxon>
        <taxon>Vertebrata</taxon>
        <taxon>Euteleostomi</taxon>
        <taxon>Lepidosauria</taxon>
        <taxon>Squamata</taxon>
        <taxon>Bifurcata</taxon>
        <taxon>Unidentata</taxon>
        <taxon>Episquamata</taxon>
        <taxon>Toxicofera</taxon>
        <taxon>Serpentes</taxon>
        <taxon>Colubroidea</taxon>
        <taxon>Elapidae</taxon>
        <taxon>Elapinae</taxon>
        <taxon>Ophiophagus</taxon>
    </lineage>
</organism>
<comment type="caution">
    <text evidence="2">Lacks conserved residue(s) required for the propagation of feature annotation.</text>
</comment>
<keyword evidence="5" id="KW-1185">Reference proteome</keyword>
<dbReference type="GO" id="GO:0005737">
    <property type="term" value="C:cytoplasm"/>
    <property type="evidence" value="ECO:0007669"/>
    <property type="project" value="TreeGrafter"/>
</dbReference>
<dbReference type="PANTHER" id="PTHR10183:SF382">
    <property type="entry name" value="CALPAIN-15"/>
    <property type="match status" value="1"/>
</dbReference>
<dbReference type="InterPro" id="IPR001300">
    <property type="entry name" value="Peptidase_C2_calpain_cat"/>
</dbReference>
<dbReference type="SUPFAM" id="SSF54001">
    <property type="entry name" value="Cysteine proteinases"/>
    <property type="match status" value="1"/>
</dbReference>
<name>V8N393_OPHHA</name>
<reference evidence="4 5" key="1">
    <citation type="journal article" date="2013" name="Proc. Natl. Acad. Sci. U.S.A.">
        <title>The king cobra genome reveals dynamic gene evolution and adaptation in the snake venom system.</title>
        <authorList>
            <person name="Vonk F.J."/>
            <person name="Casewell N.R."/>
            <person name="Henkel C.V."/>
            <person name="Heimberg A.M."/>
            <person name="Jansen H.J."/>
            <person name="McCleary R.J."/>
            <person name="Kerkkamp H.M."/>
            <person name="Vos R.A."/>
            <person name="Guerreiro I."/>
            <person name="Calvete J.J."/>
            <person name="Wuster W."/>
            <person name="Woods A.E."/>
            <person name="Logan J.M."/>
            <person name="Harrison R.A."/>
            <person name="Castoe T.A."/>
            <person name="de Koning A.P."/>
            <person name="Pollock D.D."/>
            <person name="Yandell M."/>
            <person name="Calderon D."/>
            <person name="Renjifo C."/>
            <person name="Currier R.B."/>
            <person name="Salgado D."/>
            <person name="Pla D."/>
            <person name="Sanz L."/>
            <person name="Hyder A.S."/>
            <person name="Ribeiro J.M."/>
            <person name="Arntzen J.W."/>
            <person name="van den Thillart G.E."/>
            <person name="Boetzer M."/>
            <person name="Pirovano W."/>
            <person name="Dirks R.P."/>
            <person name="Spaink H.P."/>
            <person name="Duboule D."/>
            <person name="McGlinn E."/>
            <person name="Kini R.M."/>
            <person name="Richardson M.K."/>
        </authorList>
    </citation>
    <scope>NUCLEOTIDE SEQUENCE</scope>
    <source>
        <tissue evidence="4">Blood</tissue>
    </source>
</reference>
<gene>
    <name evidence="4" type="ORF">L345_17674</name>
</gene>
<evidence type="ECO:0000259" key="3">
    <source>
        <dbReference type="PROSITE" id="PS50203"/>
    </source>
</evidence>
<dbReference type="GO" id="GO:0006508">
    <property type="term" value="P:proteolysis"/>
    <property type="evidence" value="ECO:0007669"/>
    <property type="project" value="InterPro"/>
</dbReference>
<proteinExistence type="inferred from homology"/>
<comment type="similarity">
    <text evidence="1">Belongs to the peptidase C2 family.</text>
</comment>
<dbReference type="InterPro" id="IPR022684">
    <property type="entry name" value="Calpain_cysteine_protease"/>
</dbReference>
<dbReference type="EMBL" id="AZIM01016891">
    <property type="protein sequence ID" value="ETE56615.1"/>
    <property type="molecule type" value="Genomic_DNA"/>
</dbReference>
<evidence type="ECO:0000313" key="5">
    <source>
        <dbReference type="Proteomes" id="UP000018936"/>
    </source>
</evidence>
<dbReference type="PROSITE" id="PS50203">
    <property type="entry name" value="CALPAIN_CAT"/>
    <property type="match status" value="1"/>
</dbReference>
<dbReference type="PANTHER" id="PTHR10183">
    <property type="entry name" value="CALPAIN"/>
    <property type="match status" value="1"/>
</dbReference>
<dbReference type="InterPro" id="IPR038765">
    <property type="entry name" value="Papain-like_cys_pep_sf"/>
</dbReference>
<dbReference type="OrthoDB" id="424753at2759"/>
<dbReference type="AlphaFoldDB" id="V8N393"/>
<evidence type="ECO:0000313" key="4">
    <source>
        <dbReference type="EMBL" id="ETE56615.1"/>
    </source>
</evidence>
<dbReference type="GO" id="GO:0004198">
    <property type="term" value="F:calcium-dependent cysteine-type endopeptidase activity"/>
    <property type="evidence" value="ECO:0007669"/>
    <property type="project" value="InterPro"/>
</dbReference>
<sequence length="98" mass="10887">MPACLSPSHLCRTSSPSGIALTSSTLYLQNKVNFVDDSFPPGPKSVGFPEGDSVQQRVKQWLRPHEINCNIFKDRSVKWSVFRTPRPSDILQGLLGNC</sequence>
<feature type="non-terminal residue" evidence="4">
    <location>
        <position position="98"/>
    </location>
</feature>
<feature type="non-terminal residue" evidence="4">
    <location>
        <position position="1"/>
    </location>
</feature>
<evidence type="ECO:0000256" key="1">
    <source>
        <dbReference type="ARBA" id="ARBA00007623"/>
    </source>
</evidence>
<evidence type="ECO:0000256" key="2">
    <source>
        <dbReference type="PROSITE-ProRule" id="PRU00239"/>
    </source>
</evidence>
<protein>
    <recommendedName>
        <fullName evidence="3">Calpain catalytic domain-containing protein</fullName>
    </recommendedName>
</protein>
<dbReference type="Pfam" id="PF00648">
    <property type="entry name" value="Peptidase_C2"/>
    <property type="match status" value="1"/>
</dbReference>
<feature type="domain" description="Calpain catalytic" evidence="3">
    <location>
        <begin position="33"/>
        <end position="98"/>
    </location>
</feature>